<dbReference type="Gene3D" id="3.40.630.30">
    <property type="match status" value="1"/>
</dbReference>
<gene>
    <name evidence="2" type="ORF">GXM_02828</name>
</gene>
<dbReference type="PANTHER" id="PTHR43415">
    <property type="entry name" value="SPERMIDINE N(1)-ACETYLTRANSFERASE"/>
    <property type="match status" value="1"/>
</dbReference>
<feature type="domain" description="N-acetyltransferase" evidence="1">
    <location>
        <begin position="5"/>
        <end position="153"/>
    </location>
</feature>
<dbReference type="Pfam" id="PF00583">
    <property type="entry name" value="Acetyltransf_1"/>
    <property type="match status" value="1"/>
</dbReference>
<sequence>MNNTINLVAVTFDKTFLEHSWVWLQDEEIRDLTMTPNFSKEQQINWFNSLKQRYDYLIWGIQFQGNPVGAFGIKNIRSNSGEYWGYIGNKSYWGKGIGKWMINTSIEYASKNDIECLYLRTNYQNTRAINLYLKTGFIISSIEDSVLWMKRYV</sequence>
<name>A0A5P8VYG2_9NOSO</name>
<dbReference type="SUPFAM" id="SSF55729">
    <property type="entry name" value="Acyl-CoA N-acyltransferases (Nat)"/>
    <property type="match status" value="1"/>
</dbReference>
<organism evidence="2 3">
    <name type="scientific">Nostoc sphaeroides CCNUC1</name>
    <dbReference type="NCBI Taxonomy" id="2653204"/>
    <lineage>
        <taxon>Bacteria</taxon>
        <taxon>Bacillati</taxon>
        <taxon>Cyanobacteriota</taxon>
        <taxon>Cyanophyceae</taxon>
        <taxon>Nostocales</taxon>
        <taxon>Nostocaceae</taxon>
        <taxon>Nostoc</taxon>
    </lineage>
</organism>
<dbReference type="RefSeq" id="WP_152589027.1">
    <property type="nucleotide sequence ID" value="NZ_CP045226.1"/>
</dbReference>
<dbReference type="CDD" id="cd04301">
    <property type="entry name" value="NAT_SF"/>
    <property type="match status" value="1"/>
</dbReference>
<dbReference type="InterPro" id="IPR000182">
    <property type="entry name" value="GNAT_dom"/>
</dbReference>
<evidence type="ECO:0000313" key="2">
    <source>
        <dbReference type="EMBL" id="QFS45351.1"/>
    </source>
</evidence>
<proteinExistence type="predicted"/>
<dbReference type="PANTHER" id="PTHR43415:SF3">
    <property type="entry name" value="GNAT-FAMILY ACETYLTRANSFERASE"/>
    <property type="match status" value="1"/>
</dbReference>
<dbReference type="KEGG" id="nsh:GXM_02828"/>
<dbReference type="EMBL" id="CP045226">
    <property type="protein sequence ID" value="QFS45351.1"/>
    <property type="molecule type" value="Genomic_DNA"/>
</dbReference>
<evidence type="ECO:0000313" key="3">
    <source>
        <dbReference type="Proteomes" id="UP000326678"/>
    </source>
</evidence>
<dbReference type="Proteomes" id="UP000326678">
    <property type="component" value="Chromosome Gxm1"/>
</dbReference>
<keyword evidence="3" id="KW-1185">Reference proteome</keyword>
<accession>A0A5P8VYG2</accession>
<reference evidence="2 3" key="1">
    <citation type="submission" date="2019-10" db="EMBL/GenBank/DDBJ databases">
        <title>Genomic and transcriptomic insights into the perfect genentic adaptation of a filamentous nitrogen-fixing cyanobacterium to rice fields.</title>
        <authorList>
            <person name="Chen Z."/>
        </authorList>
    </citation>
    <scope>NUCLEOTIDE SEQUENCE [LARGE SCALE GENOMIC DNA]</scope>
    <source>
        <strain evidence="2">CCNUC1</strain>
    </source>
</reference>
<protein>
    <submittedName>
        <fullName evidence="2">N-acetyltransferase</fullName>
    </submittedName>
</protein>
<dbReference type="GO" id="GO:0016747">
    <property type="term" value="F:acyltransferase activity, transferring groups other than amino-acyl groups"/>
    <property type="evidence" value="ECO:0007669"/>
    <property type="project" value="InterPro"/>
</dbReference>
<keyword evidence="2" id="KW-0808">Transferase</keyword>
<dbReference type="PROSITE" id="PS51186">
    <property type="entry name" value="GNAT"/>
    <property type="match status" value="1"/>
</dbReference>
<dbReference type="InterPro" id="IPR016181">
    <property type="entry name" value="Acyl_CoA_acyltransferase"/>
</dbReference>
<evidence type="ECO:0000259" key="1">
    <source>
        <dbReference type="PROSITE" id="PS51186"/>
    </source>
</evidence>
<dbReference type="AlphaFoldDB" id="A0A5P8VYG2"/>